<dbReference type="SUPFAM" id="SSF51182">
    <property type="entry name" value="RmlC-like cupins"/>
    <property type="match status" value="1"/>
</dbReference>
<comment type="caution">
    <text evidence="1">The sequence shown here is derived from an EMBL/GenBank/DDBJ whole genome shotgun (WGS) entry which is preliminary data.</text>
</comment>
<keyword evidence="2" id="KW-1185">Reference proteome</keyword>
<gene>
    <name evidence="1" type="ORF">LJ655_17515</name>
</gene>
<dbReference type="InterPro" id="IPR021317">
    <property type="entry name" value="DUF2917"/>
</dbReference>
<protein>
    <submittedName>
        <fullName evidence="1">DUF2917 domain-containing protein</fullName>
    </submittedName>
</protein>
<sequence length="101" mass="11179">MREVRVFELEHGEPVTAWRVARPTIFKVISGNVWLTVEGEHQDYWLAAGESIELARGSVAWISAERAAARFALAGASERKLPKLPLGWPMPGWLARRAGAA</sequence>
<name>A0ABS8KFX5_9BURK</name>
<dbReference type="Proteomes" id="UP001430614">
    <property type="component" value="Unassembled WGS sequence"/>
</dbReference>
<proteinExistence type="predicted"/>
<accession>A0ABS8KFX5</accession>
<dbReference type="RefSeq" id="WP_230562501.1">
    <property type="nucleotide sequence ID" value="NZ_JAJITC010000008.1"/>
</dbReference>
<dbReference type="InterPro" id="IPR011051">
    <property type="entry name" value="RmlC_Cupin_sf"/>
</dbReference>
<dbReference type="EMBL" id="JAJITC010000008">
    <property type="protein sequence ID" value="MCC8403670.1"/>
    <property type="molecule type" value="Genomic_DNA"/>
</dbReference>
<evidence type="ECO:0000313" key="2">
    <source>
        <dbReference type="Proteomes" id="UP001430614"/>
    </source>
</evidence>
<reference evidence="1 2" key="1">
    <citation type="submission" date="2021-11" db="EMBL/GenBank/DDBJ databases">
        <authorList>
            <person name="Oh E.-T."/>
            <person name="Kim S.-B."/>
        </authorList>
    </citation>
    <scope>NUCLEOTIDE SEQUENCE [LARGE SCALE GENOMIC DNA]</scope>
    <source>
        <strain evidence="1 2">MMS20-SJTN17</strain>
    </source>
</reference>
<organism evidence="1 2">
    <name type="scientific">Paraburkholderia translucens</name>
    <dbReference type="NCBI Taxonomy" id="2886945"/>
    <lineage>
        <taxon>Bacteria</taxon>
        <taxon>Pseudomonadati</taxon>
        <taxon>Pseudomonadota</taxon>
        <taxon>Betaproteobacteria</taxon>
        <taxon>Burkholderiales</taxon>
        <taxon>Burkholderiaceae</taxon>
        <taxon>Paraburkholderia</taxon>
    </lineage>
</organism>
<dbReference type="Pfam" id="PF11142">
    <property type="entry name" value="DUF2917"/>
    <property type="match status" value="1"/>
</dbReference>
<evidence type="ECO:0000313" key="1">
    <source>
        <dbReference type="EMBL" id="MCC8403670.1"/>
    </source>
</evidence>